<sequence length="122" mass="13263">MFYVTQFMSVTVLLYPLSSILMSRFVLNLRQFNQMDPIDNIQSIDIASPEIGSSVRFASSIIAGMGAPVSNDSYLTTGLDDGNGDDLYTTMAVPESVIGYVPVGRGSLDEESPRPPHEEILA</sequence>
<dbReference type="OrthoDB" id="2756573at2759"/>
<keyword evidence="1" id="KW-0472">Membrane</keyword>
<keyword evidence="3" id="KW-1185">Reference proteome</keyword>
<keyword evidence="1" id="KW-1133">Transmembrane helix</keyword>
<feature type="transmembrane region" description="Helical" evidence="1">
    <location>
        <begin position="6"/>
        <end position="27"/>
    </location>
</feature>
<proteinExistence type="predicted"/>
<gene>
    <name evidence="2" type="ORF">A0H81_05219</name>
</gene>
<dbReference type="EMBL" id="LUGG01000005">
    <property type="protein sequence ID" value="OBZ74844.1"/>
    <property type="molecule type" value="Genomic_DNA"/>
</dbReference>
<organism evidence="2 3">
    <name type="scientific">Grifola frondosa</name>
    <name type="common">Maitake</name>
    <name type="synonym">Polyporus frondosus</name>
    <dbReference type="NCBI Taxonomy" id="5627"/>
    <lineage>
        <taxon>Eukaryota</taxon>
        <taxon>Fungi</taxon>
        <taxon>Dikarya</taxon>
        <taxon>Basidiomycota</taxon>
        <taxon>Agaricomycotina</taxon>
        <taxon>Agaricomycetes</taxon>
        <taxon>Polyporales</taxon>
        <taxon>Grifolaceae</taxon>
        <taxon>Grifola</taxon>
    </lineage>
</organism>
<evidence type="ECO:0000313" key="3">
    <source>
        <dbReference type="Proteomes" id="UP000092993"/>
    </source>
</evidence>
<protein>
    <submittedName>
        <fullName evidence="2">Uncharacterized protein</fullName>
    </submittedName>
</protein>
<dbReference type="Proteomes" id="UP000092993">
    <property type="component" value="Unassembled WGS sequence"/>
</dbReference>
<name>A0A1C7MIL1_GRIFR</name>
<keyword evidence="1" id="KW-0812">Transmembrane</keyword>
<evidence type="ECO:0000256" key="1">
    <source>
        <dbReference type="SAM" id="Phobius"/>
    </source>
</evidence>
<dbReference type="AlphaFoldDB" id="A0A1C7MIL1"/>
<evidence type="ECO:0000313" key="2">
    <source>
        <dbReference type="EMBL" id="OBZ74844.1"/>
    </source>
</evidence>
<reference evidence="2 3" key="1">
    <citation type="submission" date="2016-03" db="EMBL/GenBank/DDBJ databases">
        <title>Whole genome sequencing of Grifola frondosa 9006-11.</title>
        <authorList>
            <person name="Min B."/>
            <person name="Park H."/>
            <person name="Kim J.-G."/>
            <person name="Cho H."/>
            <person name="Oh Y.-L."/>
            <person name="Kong W.-S."/>
            <person name="Choi I.-G."/>
        </authorList>
    </citation>
    <scope>NUCLEOTIDE SEQUENCE [LARGE SCALE GENOMIC DNA]</scope>
    <source>
        <strain evidence="2 3">9006-11</strain>
    </source>
</reference>
<accession>A0A1C7MIL1</accession>
<comment type="caution">
    <text evidence="2">The sequence shown here is derived from an EMBL/GenBank/DDBJ whole genome shotgun (WGS) entry which is preliminary data.</text>
</comment>